<evidence type="ECO:0000256" key="5">
    <source>
        <dbReference type="ARBA" id="ARBA00026011"/>
    </source>
</evidence>
<dbReference type="STRING" id="3983.A0A2C9U9P1"/>
<keyword evidence="4" id="KW-0560">Oxidoreductase</keyword>
<comment type="subunit">
    <text evidence="5">Heterodimer of subunit A (variable subunit) and subunit B (catalytic subunit). Heterodimeric FTR forms a complex with ferredoxin and thioredoxin.</text>
</comment>
<dbReference type="Pfam" id="PF02941">
    <property type="entry name" value="FeThRed_A"/>
    <property type="match status" value="1"/>
</dbReference>
<dbReference type="Proteomes" id="UP000091857">
    <property type="component" value="Chromosome 16"/>
</dbReference>
<keyword evidence="2" id="KW-0150">Chloroplast</keyword>
<dbReference type="InterPro" id="IPR008990">
    <property type="entry name" value="Elect_transpt_acc-like_dom_sf"/>
</dbReference>
<protein>
    <recommendedName>
        <fullName evidence="8">Ferredoxin thioredoxin reductase alpha chain domain-containing protein</fullName>
    </recommendedName>
</protein>
<evidence type="ECO:0000256" key="1">
    <source>
        <dbReference type="ARBA" id="ARBA00004229"/>
    </source>
</evidence>
<evidence type="ECO:0000313" key="10">
    <source>
        <dbReference type="Proteomes" id="UP000091857"/>
    </source>
</evidence>
<dbReference type="InterPro" id="IPR044166">
    <property type="entry name" value="FTRV"/>
</dbReference>
<organism evidence="9 10">
    <name type="scientific">Manihot esculenta</name>
    <name type="common">Cassava</name>
    <name type="synonym">Jatropha manihot</name>
    <dbReference type="NCBI Taxonomy" id="3983"/>
    <lineage>
        <taxon>Eukaryota</taxon>
        <taxon>Viridiplantae</taxon>
        <taxon>Streptophyta</taxon>
        <taxon>Embryophyta</taxon>
        <taxon>Tracheophyta</taxon>
        <taxon>Spermatophyta</taxon>
        <taxon>Magnoliopsida</taxon>
        <taxon>eudicotyledons</taxon>
        <taxon>Gunneridae</taxon>
        <taxon>Pentapetalae</taxon>
        <taxon>rosids</taxon>
        <taxon>fabids</taxon>
        <taxon>Malpighiales</taxon>
        <taxon>Euphorbiaceae</taxon>
        <taxon>Crotonoideae</taxon>
        <taxon>Manihoteae</taxon>
        <taxon>Manihot</taxon>
    </lineage>
</organism>
<dbReference type="SUPFAM" id="SSF50090">
    <property type="entry name" value="Electron transport accessory proteins"/>
    <property type="match status" value="1"/>
</dbReference>
<keyword evidence="10" id="KW-1185">Reference proteome</keyword>
<evidence type="ECO:0000313" key="9">
    <source>
        <dbReference type="EMBL" id="OAY26339.1"/>
    </source>
</evidence>
<dbReference type="Gene3D" id="2.30.30.50">
    <property type="match status" value="1"/>
</dbReference>
<keyword evidence="3" id="KW-0934">Plastid</keyword>
<dbReference type="InterPro" id="IPR004207">
    <property type="entry name" value="Fd_thioredoxin_Rdtase_alpha"/>
</dbReference>
<dbReference type="Gramene" id="Manes.16G040000.3.v8.1">
    <property type="protein sequence ID" value="Manes.16G040000.3.v8.1.CDS.1"/>
    <property type="gene ID" value="Manes.16G040000.v8.1"/>
</dbReference>
<dbReference type="FunFam" id="2.30.30.50:FF:000002">
    <property type="entry name" value="Ferredoxin-thioredoxin reductase, variable chain"/>
    <property type="match status" value="1"/>
</dbReference>
<evidence type="ECO:0000256" key="4">
    <source>
        <dbReference type="ARBA" id="ARBA00023002"/>
    </source>
</evidence>
<comment type="function">
    <text evidence="6">Variable subunit of the ferredoxin-thioredoxin reductase (FTR), which catalyzes the two-electron reduction of thioredoxins by the electrons provided by reduced ferredoxin.</text>
</comment>
<dbReference type="PANTHER" id="PTHR46937:SF4">
    <property type="entry name" value="FERREDOXIN-THIOREDOXIN REDUCTASE SUBUNIT A1, CHLOROPLASTIC"/>
    <property type="match status" value="1"/>
</dbReference>
<feature type="domain" description="Ferredoxin thioredoxin reductase alpha chain" evidence="8">
    <location>
        <begin position="145"/>
        <end position="217"/>
    </location>
</feature>
<name>A0A2C9U9P1_MANES</name>
<evidence type="ECO:0000256" key="6">
    <source>
        <dbReference type="ARBA" id="ARBA00034474"/>
    </source>
</evidence>
<reference evidence="10" key="1">
    <citation type="journal article" date="2016" name="Nat. Biotechnol.">
        <title>Sequencing wild and cultivated cassava and related species reveals extensive interspecific hybridization and genetic diversity.</title>
        <authorList>
            <person name="Bredeson J.V."/>
            <person name="Lyons J.B."/>
            <person name="Prochnik S.E."/>
            <person name="Wu G.A."/>
            <person name="Ha C.M."/>
            <person name="Edsinger-Gonzales E."/>
            <person name="Grimwood J."/>
            <person name="Schmutz J."/>
            <person name="Rabbi I.Y."/>
            <person name="Egesi C."/>
            <person name="Nauluvula P."/>
            <person name="Lebot V."/>
            <person name="Ndunguru J."/>
            <person name="Mkamilo G."/>
            <person name="Bart R.S."/>
            <person name="Setter T.L."/>
            <person name="Gleadow R.M."/>
            <person name="Kulakow P."/>
            <person name="Ferguson M.E."/>
            <person name="Rounsley S."/>
            <person name="Rokhsar D.S."/>
        </authorList>
    </citation>
    <scope>NUCLEOTIDE SEQUENCE [LARGE SCALE GENOMIC DNA]</scope>
    <source>
        <strain evidence="10">cv. AM560-2</strain>
    </source>
</reference>
<proteinExistence type="inferred from homology"/>
<dbReference type="PANTHER" id="PTHR46937">
    <property type="entry name" value="FERREDOXIN-THIOREDOXIN REDUCTASE, VARIABLE CHAIN"/>
    <property type="match status" value="1"/>
</dbReference>
<dbReference type="OrthoDB" id="1916328at2759"/>
<evidence type="ECO:0000259" key="8">
    <source>
        <dbReference type="Pfam" id="PF02941"/>
    </source>
</evidence>
<evidence type="ECO:0000256" key="7">
    <source>
        <dbReference type="ARBA" id="ARBA00034490"/>
    </source>
</evidence>
<dbReference type="AlphaFoldDB" id="A0A2C9U9P1"/>
<comment type="similarity">
    <text evidence="7">Belongs to the ferredoxin thioredoxin reductase alpha subunit family.</text>
</comment>
<accession>A0A2C9U9P1</accession>
<evidence type="ECO:0000256" key="2">
    <source>
        <dbReference type="ARBA" id="ARBA00022528"/>
    </source>
</evidence>
<evidence type="ECO:0000256" key="3">
    <source>
        <dbReference type="ARBA" id="ARBA00022640"/>
    </source>
</evidence>
<dbReference type="GO" id="GO:0015979">
    <property type="term" value="P:photosynthesis"/>
    <property type="evidence" value="ECO:0007669"/>
    <property type="project" value="InterPro"/>
</dbReference>
<dbReference type="GO" id="GO:0016491">
    <property type="term" value="F:oxidoreductase activity"/>
    <property type="evidence" value="ECO:0007669"/>
    <property type="project" value="UniProtKB-KW"/>
</dbReference>
<sequence>MSPTTQALPSVGGAASACSSLNRPIASISSAFRSADMSVSTVTLSKKSLVCLSSSSSSSSSSSAIMPATRTNINNGSMMIICSVEGRYCYSTIPAGIMIIGRRKKRFIPCDVALRSNISASSSLSSSSTTVTQGEEEGEEAAKKIGARVRVKVPLKVYHVPRVPEVDLTGKEGHLKQYVALWKGKRISANLPYKVEFVVDIEGRGPVKFLAHLKEDEFDYLE</sequence>
<dbReference type="EMBL" id="CM004402">
    <property type="protein sequence ID" value="OAY26339.1"/>
    <property type="molecule type" value="Genomic_DNA"/>
</dbReference>
<comment type="subcellular location">
    <subcellularLocation>
        <location evidence="1">Plastid</location>
        <location evidence="1">Chloroplast</location>
    </subcellularLocation>
</comment>
<gene>
    <name evidence="9" type="ORF">MANES_16G040000v8</name>
</gene>
<comment type="caution">
    <text evidence="9">The sequence shown here is derived from an EMBL/GenBank/DDBJ whole genome shotgun (WGS) entry which is preliminary data.</text>
</comment>
<dbReference type="GO" id="GO:0009507">
    <property type="term" value="C:chloroplast"/>
    <property type="evidence" value="ECO:0007669"/>
    <property type="project" value="UniProtKB-SubCell"/>
</dbReference>